<comment type="caution">
    <text evidence="10">The sequence shown here is derived from an EMBL/GenBank/DDBJ whole genome shotgun (WGS) entry which is preliminary data.</text>
</comment>
<dbReference type="Pfam" id="PF00441">
    <property type="entry name" value="Acyl-CoA_dh_1"/>
    <property type="match status" value="1"/>
</dbReference>
<dbReference type="PROSITE" id="PS00073">
    <property type="entry name" value="ACYL_COA_DH_2"/>
    <property type="match status" value="1"/>
</dbReference>
<organism evidence="10 11">
    <name type="scientific">SAR324 cluster bacterium</name>
    <dbReference type="NCBI Taxonomy" id="2024889"/>
    <lineage>
        <taxon>Bacteria</taxon>
        <taxon>Deltaproteobacteria</taxon>
        <taxon>SAR324 cluster</taxon>
    </lineage>
</organism>
<dbReference type="SUPFAM" id="SSF56645">
    <property type="entry name" value="Acyl-CoA dehydrogenase NM domain-like"/>
    <property type="match status" value="1"/>
</dbReference>
<feature type="domain" description="Acyl-CoA dehydrogenase/oxidase C-terminal" evidence="7">
    <location>
        <begin position="231"/>
        <end position="388"/>
    </location>
</feature>
<dbReference type="InterPro" id="IPR006089">
    <property type="entry name" value="Acyl-CoA_DH_CS"/>
</dbReference>
<dbReference type="InterPro" id="IPR009075">
    <property type="entry name" value="AcylCo_DH/oxidase_C"/>
</dbReference>
<evidence type="ECO:0000259" key="9">
    <source>
        <dbReference type="Pfam" id="PF02771"/>
    </source>
</evidence>
<dbReference type="FunFam" id="1.20.140.10:FF:000004">
    <property type="entry name" value="Acyl-CoA dehydrogenase FadE25"/>
    <property type="match status" value="1"/>
</dbReference>
<evidence type="ECO:0000256" key="6">
    <source>
        <dbReference type="RuleBase" id="RU362125"/>
    </source>
</evidence>
<dbReference type="NCBIfam" id="NF042439">
    <property type="entry name" value="SulpropCoADesulf"/>
    <property type="match status" value="1"/>
</dbReference>
<dbReference type="GO" id="GO:0050660">
    <property type="term" value="F:flavin adenine dinucleotide binding"/>
    <property type="evidence" value="ECO:0007669"/>
    <property type="project" value="InterPro"/>
</dbReference>
<evidence type="ECO:0000259" key="8">
    <source>
        <dbReference type="Pfam" id="PF02770"/>
    </source>
</evidence>
<evidence type="ECO:0000313" key="10">
    <source>
        <dbReference type="EMBL" id="RTZ90226.1"/>
    </source>
</evidence>
<dbReference type="InterPro" id="IPR050032">
    <property type="entry name" value="AcdA"/>
</dbReference>
<dbReference type="InterPro" id="IPR006091">
    <property type="entry name" value="Acyl-CoA_Oxase/DH_mid-dom"/>
</dbReference>
<dbReference type="Pfam" id="PF02771">
    <property type="entry name" value="Acyl-CoA_dh_N"/>
    <property type="match status" value="1"/>
</dbReference>
<sequence>MFELSETQKQLQATAREFAKKEIAPRAAEVDRTEQYPWENVELLTKQGFMGMTIPEEYGGPGMSYLDVVLVIEEIAKACGVSARIVVEANMGAVGAVMKYGSEVQKKLAAEHVLSGDKPAICITEPGAGSAATEMATRADHKGDRYILNGTKHWITGGGVSKFHLIFARVFENEEPQGIAGFIVLQGTKGLKVGTREPAMGLRGIPETQIICEDLEVPEEMALIPPEGLRRGFSGLMNAYNGQRVGAGTVALGIAAGAYELALDYSKQREQFGRPICEFQGLQWMLVDMHTQIEAARLLLHKAASSGSGSSGQVAPDVPGFPDMLEAAQAKIFSSEMAIKVTNDALQIFGSAGYSRNMPLERMARDARMFTIGGGTVQILRTVVASALLNRKLPQTRDGHYKLAAKEA</sequence>
<dbReference type="Gene3D" id="2.40.110.10">
    <property type="entry name" value="Butyryl-CoA Dehydrogenase, subunit A, domain 2"/>
    <property type="match status" value="1"/>
</dbReference>
<evidence type="ECO:0000256" key="5">
    <source>
        <dbReference type="ARBA" id="ARBA00023002"/>
    </source>
</evidence>
<gene>
    <name evidence="10" type="ORF">DSY93_05030</name>
</gene>
<keyword evidence="5 6" id="KW-0560">Oxidoreductase</keyword>
<dbReference type="EMBL" id="QNZH01000141">
    <property type="protein sequence ID" value="RTZ90226.1"/>
    <property type="molecule type" value="Genomic_DNA"/>
</dbReference>
<dbReference type="Gene3D" id="1.10.540.10">
    <property type="entry name" value="Acyl-CoA dehydrogenase/oxidase, N-terminal domain"/>
    <property type="match status" value="1"/>
</dbReference>
<dbReference type="PIRSF" id="PIRSF016578">
    <property type="entry name" value="HsaA"/>
    <property type="match status" value="1"/>
</dbReference>
<dbReference type="PANTHER" id="PTHR43884">
    <property type="entry name" value="ACYL-COA DEHYDROGENASE"/>
    <property type="match status" value="1"/>
</dbReference>
<name>A0A432H387_9DELT</name>
<dbReference type="GO" id="GO:0003995">
    <property type="term" value="F:acyl-CoA dehydrogenase activity"/>
    <property type="evidence" value="ECO:0007669"/>
    <property type="project" value="InterPro"/>
</dbReference>
<dbReference type="SUPFAM" id="SSF47203">
    <property type="entry name" value="Acyl-CoA dehydrogenase C-terminal domain-like"/>
    <property type="match status" value="1"/>
</dbReference>
<dbReference type="Proteomes" id="UP000288322">
    <property type="component" value="Unassembled WGS sequence"/>
</dbReference>
<dbReference type="InterPro" id="IPR037069">
    <property type="entry name" value="AcylCoA_DH/ox_N_sf"/>
</dbReference>
<evidence type="ECO:0000313" key="11">
    <source>
        <dbReference type="Proteomes" id="UP000288322"/>
    </source>
</evidence>
<dbReference type="InterPro" id="IPR046373">
    <property type="entry name" value="Acyl-CoA_Oxase/DH_mid-dom_sf"/>
</dbReference>
<proteinExistence type="inferred from homology"/>
<evidence type="ECO:0000256" key="2">
    <source>
        <dbReference type="ARBA" id="ARBA00009347"/>
    </source>
</evidence>
<keyword evidence="3 6" id="KW-0285">Flavoprotein</keyword>
<accession>A0A432H387</accession>
<dbReference type="FunFam" id="1.10.540.10:FF:000002">
    <property type="entry name" value="Acyl-CoA dehydrogenase FadE19"/>
    <property type="match status" value="1"/>
</dbReference>
<reference evidence="10 11" key="1">
    <citation type="submission" date="2018-06" db="EMBL/GenBank/DDBJ databases">
        <title>Combined omics and stable isotope probing to characterize newly discovered Mariana Back-Arc vent microbial communities.</title>
        <authorList>
            <person name="Trembath-Reichert E."/>
            <person name="Huber J.A."/>
        </authorList>
    </citation>
    <scope>NUCLEOTIDE SEQUENCE [LARGE SCALE GENOMIC DNA]</scope>
    <source>
        <strain evidence="10">MAG 151</strain>
    </source>
</reference>
<evidence type="ECO:0000256" key="4">
    <source>
        <dbReference type="ARBA" id="ARBA00022827"/>
    </source>
</evidence>
<dbReference type="InterPro" id="IPR009100">
    <property type="entry name" value="AcylCoA_DH/oxidase_NM_dom_sf"/>
</dbReference>
<protein>
    <submittedName>
        <fullName evidence="10">Acyl-CoA dehydrogenase</fullName>
    </submittedName>
</protein>
<comment type="cofactor">
    <cofactor evidence="1 6">
        <name>FAD</name>
        <dbReference type="ChEBI" id="CHEBI:57692"/>
    </cofactor>
</comment>
<feature type="domain" description="Acyl-CoA oxidase/dehydrogenase middle" evidence="8">
    <location>
        <begin position="120"/>
        <end position="214"/>
    </location>
</feature>
<dbReference type="Pfam" id="PF02770">
    <property type="entry name" value="Acyl-CoA_dh_M"/>
    <property type="match status" value="1"/>
</dbReference>
<evidence type="ECO:0000256" key="1">
    <source>
        <dbReference type="ARBA" id="ARBA00001974"/>
    </source>
</evidence>
<evidence type="ECO:0000259" key="7">
    <source>
        <dbReference type="Pfam" id="PF00441"/>
    </source>
</evidence>
<dbReference type="InterPro" id="IPR036250">
    <property type="entry name" value="AcylCo_DH-like_C"/>
</dbReference>
<dbReference type="Gene3D" id="1.20.140.10">
    <property type="entry name" value="Butyryl-CoA Dehydrogenase, subunit A, domain 3"/>
    <property type="match status" value="1"/>
</dbReference>
<keyword evidence="4 6" id="KW-0274">FAD</keyword>
<feature type="domain" description="Acyl-CoA dehydrogenase/oxidase N-terminal" evidence="9">
    <location>
        <begin position="5"/>
        <end position="116"/>
    </location>
</feature>
<dbReference type="PANTHER" id="PTHR43884:SF12">
    <property type="entry name" value="ISOVALERYL-COA DEHYDROGENASE, MITOCHONDRIAL-RELATED"/>
    <property type="match status" value="1"/>
</dbReference>
<dbReference type="AlphaFoldDB" id="A0A432H387"/>
<dbReference type="InterPro" id="IPR013786">
    <property type="entry name" value="AcylCoA_DH/ox_N"/>
</dbReference>
<comment type="similarity">
    <text evidence="2 6">Belongs to the acyl-CoA dehydrogenase family.</text>
</comment>
<evidence type="ECO:0000256" key="3">
    <source>
        <dbReference type="ARBA" id="ARBA00022630"/>
    </source>
</evidence>